<dbReference type="NCBIfam" id="TIGR01730">
    <property type="entry name" value="RND_mfp"/>
    <property type="match status" value="1"/>
</dbReference>
<dbReference type="Gene3D" id="2.40.50.100">
    <property type="match status" value="1"/>
</dbReference>
<feature type="region of interest" description="Disordered" evidence="3">
    <location>
        <begin position="379"/>
        <end position="398"/>
    </location>
</feature>
<dbReference type="InterPro" id="IPR058626">
    <property type="entry name" value="MdtA-like_b-barrel"/>
</dbReference>
<dbReference type="InterPro" id="IPR058627">
    <property type="entry name" value="MdtA-like_C"/>
</dbReference>
<name>A0A934SQP1_9BURK</name>
<evidence type="ECO:0000313" key="8">
    <source>
        <dbReference type="EMBL" id="MBK4733356.1"/>
    </source>
</evidence>
<dbReference type="Pfam" id="PF25967">
    <property type="entry name" value="RND-MFP_C"/>
    <property type="match status" value="1"/>
</dbReference>
<evidence type="ECO:0000259" key="5">
    <source>
        <dbReference type="Pfam" id="PF25917"/>
    </source>
</evidence>
<dbReference type="SUPFAM" id="SSF111369">
    <property type="entry name" value="HlyD-like secretion proteins"/>
    <property type="match status" value="1"/>
</dbReference>
<evidence type="ECO:0000259" key="7">
    <source>
        <dbReference type="Pfam" id="PF25967"/>
    </source>
</evidence>
<dbReference type="Gene3D" id="1.10.287.470">
    <property type="entry name" value="Helix hairpin bin"/>
    <property type="match status" value="1"/>
</dbReference>
<evidence type="ECO:0000313" key="9">
    <source>
        <dbReference type="Proteomes" id="UP000622890"/>
    </source>
</evidence>
<proteinExistence type="inferred from homology"/>
<dbReference type="AlphaFoldDB" id="A0A934SQP1"/>
<dbReference type="PANTHER" id="PTHR30158">
    <property type="entry name" value="ACRA/E-RELATED COMPONENT OF DRUG EFFLUX TRANSPORTER"/>
    <property type="match status" value="1"/>
</dbReference>
<keyword evidence="9" id="KW-1185">Reference proteome</keyword>
<gene>
    <name evidence="8" type="ORF">JJB74_01805</name>
</gene>
<dbReference type="InterPro" id="IPR006143">
    <property type="entry name" value="RND_pump_MFP"/>
</dbReference>
<evidence type="ECO:0000256" key="1">
    <source>
        <dbReference type="ARBA" id="ARBA00004196"/>
    </source>
</evidence>
<evidence type="ECO:0000256" key="2">
    <source>
        <dbReference type="ARBA" id="ARBA00009477"/>
    </source>
</evidence>
<evidence type="ECO:0000259" key="4">
    <source>
        <dbReference type="Pfam" id="PF25876"/>
    </source>
</evidence>
<dbReference type="GO" id="GO:0046677">
    <property type="term" value="P:response to antibiotic"/>
    <property type="evidence" value="ECO:0007669"/>
    <property type="project" value="TreeGrafter"/>
</dbReference>
<sequence>MSRFHPTPLFAAVLAALALSACGDKKPDAQAQAAPPPPEVAVVKVAPQRVGITSELPGRIEAVRVAQVRARVPGIVQKRVFVEGSEVKAGDVLFRIDPAPLQAVLSSAEATRARAEANVAQANLKVQRYKPLVETNAISRQEYDDALAAQKQTQADLQSAKASVQTATLNLGYATVTAPISGRIGRAQVTEGALVGQGEATPLAMIQQIDPIYVNLTQSATEMMALRRAMDAGKLQSVGPNQAKISIVTDDGQVYAQTGKLLFSDVAVDPSSGAITLRAEFPNPKRLLLPGMYVRARLEQAVDQSAIMVPQQAVLRDNNGASVMTVGADGKVAPRPIKTGDAQGNNWIVTDGLNAGDTVIVEGLQKVKPGAPVKTTQWNANAPAGNAPAGVAQANPQK</sequence>
<dbReference type="Pfam" id="PF25876">
    <property type="entry name" value="HH_MFP_RND"/>
    <property type="match status" value="1"/>
</dbReference>
<dbReference type="PANTHER" id="PTHR30158:SF3">
    <property type="entry name" value="MULTIDRUG EFFLUX PUMP SUBUNIT ACRA-RELATED"/>
    <property type="match status" value="1"/>
</dbReference>
<dbReference type="InterPro" id="IPR058624">
    <property type="entry name" value="MdtA-like_HH"/>
</dbReference>
<dbReference type="Gene3D" id="2.40.30.170">
    <property type="match status" value="1"/>
</dbReference>
<comment type="caution">
    <text evidence="8">The sequence shown here is derived from an EMBL/GenBank/DDBJ whole genome shotgun (WGS) entry which is preliminary data.</text>
</comment>
<protein>
    <submittedName>
        <fullName evidence="8">Efflux RND transporter periplasmic adaptor subunit</fullName>
    </submittedName>
</protein>
<dbReference type="InterPro" id="IPR058625">
    <property type="entry name" value="MdtA-like_BSH"/>
</dbReference>
<dbReference type="Gene3D" id="2.40.420.20">
    <property type="match status" value="1"/>
</dbReference>
<evidence type="ECO:0000259" key="6">
    <source>
        <dbReference type="Pfam" id="PF25944"/>
    </source>
</evidence>
<dbReference type="RefSeq" id="WP_200590101.1">
    <property type="nucleotide sequence ID" value="NZ_JAEPBG010000001.1"/>
</dbReference>
<dbReference type="Pfam" id="PF25917">
    <property type="entry name" value="BSH_RND"/>
    <property type="match status" value="1"/>
</dbReference>
<evidence type="ECO:0000256" key="3">
    <source>
        <dbReference type="SAM" id="MobiDB-lite"/>
    </source>
</evidence>
<dbReference type="Proteomes" id="UP000622890">
    <property type="component" value="Unassembled WGS sequence"/>
</dbReference>
<dbReference type="Pfam" id="PF25944">
    <property type="entry name" value="Beta-barrel_RND"/>
    <property type="match status" value="1"/>
</dbReference>
<dbReference type="EMBL" id="JAEPBG010000001">
    <property type="protein sequence ID" value="MBK4733356.1"/>
    <property type="molecule type" value="Genomic_DNA"/>
</dbReference>
<feature type="domain" description="Multidrug resistance protein MdtA-like C-terminal permuted SH3" evidence="7">
    <location>
        <begin position="306"/>
        <end position="366"/>
    </location>
</feature>
<accession>A0A934SQP1</accession>
<dbReference type="FunFam" id="2.40.420.20:FF:000001">
    <property type="entry name" value="Efflux RND transporter periplasmic adaptor subunit"/>
    <property type="match status" value="1"/>
</dbReference>
<feature type="domain" description="Multidrug resistance protein MdtA-like beta-barrel" evidence="6">
    <location>
        <begin position="211"/>
        <end position="300"/>
    </location>
</feature>
<reference evidence="8" key="1">
    <citation type="submission" date="2021-01" db="EMBL/GenBank/DDBJ databases">
        <title>Genome sequence of strain Noviherbaspirillum sp. DKR-6.</title>
        <authorList>
            <person name="Chaudhary D.K."/>
        </authorList>
    </citation>
    <scope>NUCLEOTIDE SEQUENCE</scope>
    <source>
        <strain evidence="8">DKR-6</strain>
    </source>
</reference>
<feature type="domain" description="Multidrug resistance protein MdtA-like barrel-sandwich hybrid" evidence="5">
    <location>
        <begin position="64"/>
        <end position="207"/>
    </location>
</feature>
<comment type="similarity">
    <text evidence="2">Belongs to the membrane fusion protein (MFP) (TC 8.A.1) family.</text>
</comment>
<dbReference type="PROSITE" id="PS51257">
    <property type="entry name" value="PROKAR_LIPOPROTEIN"/>
    <property type="match status" value="1"/>
</dbReference>
<comment type="subcellular location">
    <subcellularLocation>
        <location evidence="1">Cell envelope</location>
    </subcellularLocation>
</comment>
<feature type="domain" description="Multidrug resistance protein MdtA-like alpha-helical hairpin" evidence="4">
    <location>
        <begin position="105"/>
        <end position="174"/>
    </location>
</feature>
<organism evidence="8 9">
    <name type="scientific">Noviherbaspirillum pedocola</name>
    <dbReference type="NCBI Taxonomy" id="2801341"/>
    <lineage>
        <taxon>Bacteria</taxon>
        <taxon>Pseudomonadati</taxon>
        <taxon>Pseudomonadota</taxon>
        <taxon>Betaproteobacteria</taxon>
        <taxon>Burkholderiales</taxon>
        <taxon>Oxalobacteraceae</taxon>
        <taxon>Noviherbaspirillum</taxon>
    </lineage>
</organism>
<dbReference type="GO" id="GO:0005886">
    <property type="term" value="C:plasma membrane"/>
    <property type="evidence" value="ECO:0007669"/>
    <property type="project" value="UniProtKB-SubCell"/>
</dbReference>
<dbReference type="GO" id="GO:0022857">
    <property type="term" value="F:transmembrane transporter activity"/>
    <property type="evidence" value="ECO:0007669"/>
    <property type="project" value="InterPro"/>
</dbReference>